<proteinExistence type="predicted"/>
<accession>A0A934N7D3</accession>
<comment type="caution">
    <text evidence="1">The sequence shown here is derived from an EMBL/GenBank/DDBJ whole genome shotgun (WGS) entry which is preliminary data.</text>
</comment>
<organism evidence="1 2">
    <name type="scientific">Candidatus Nephthysia bennettiae</name>
    <dbReference type="NCBI Taxonomy" id="3127016"/>
    <lineage>
        <taxon>Bacteria</taxon>
        <taxon>Bacillati</taxon>
        <taxon>Candidatus Dormiibacterota</taxon>
        <taxon>Candidatus Dormibacteria</taxon>
        <taxon>Candidatus Dormibacterales</taxon>
        <taxon>Candidatus Dormibacteraceae</taxon>
        <taxon>Candidatus Nephthysia</taxon>
    </lineage>
</organism>
<protein>
    <submittedName>
        <fullName evidence="1">Zinc-ribbon domain-containing transport protein</fullName>
    </submittedName>
</protein>
<dbReference type="EMBL" id="JAEKNR010000109">
    <property type="protein sequence ID" value="MBJ7598446.1"/>
    <property type="molecule type" value="Genomic_DNA"/>
</dbReference>
<gene>
    <name evidence="1" type="ORF">JF922_10225</name>
</gene>
<reference evidence="1" key="1">
    <citation type="submission" date="2020-10" db="EMBL/GenBank/DDBJ databases">
        <title>Ca. Dormibacterota MAGs.</title>
        <authorList>
            <person name="Montgomery K."/>
        </authorList>
    </citation>
    <scope>NUCLEOTIDE SEQUENCE [LARGE SCALE GENOMIC DNA]</scope>
    <source>
        <strain evidence="1">SC8812_S17_10</strain>
    </source>
</reference>
<dbReference type="Proteomes" id="UP000612893">
    <property type="component" value="Unassembled WGS sequence"/>
</dbReference>
<keyword evidence="2" id="KW-1185">Reference proteome</keyword>
<evidence type="ECO:0000313" key="2">
    <source>
        <dbReference type="Proteomes" id="UP000612893"/>
    </source>
</evidence>
<evidence type="ECO:0000313" key="1">
    <source>
        <dbReference type="EMBL" id="MBJ7598446.1"/>
    </source>
</evidence>
<sequence>MRSIGAPEMPPLRLPSTPEARVPVIAAVLSAIRESDTAFEATSVLRELPGRYLAVRRAVDQRDDARLELYLTPALLEQWRLSRPPEAEQTAGSGDPSVQEARLVWAERLLWEDRLTVGIDSLTTAGEEVHALTEYWTLARRRGVQTPSGPAPTECPSCGAPVGAGEDVCRYCEAELPGALHGWLLDRVDEDVDWYEGPAGFVV</sequence>
<name>A0A934N7D3_9BACT</name>
<dbReference type="AlphaFoldDB" id="A0A934N7D3"/>
<dbReference type="RefSeq" id="WP_338201456.1">
    <property type="nucleotide sequence ID" value="NZ_JAEKNR010000109.1"/>
</dbReference>